<evidence type="ECO:0000313" key="1">
    <source>
        <dbReference type="EMBL" id="XBQ24042.1"/>
    </source>
</evidence>
<dbReference type="RefSeq" id="WP_349352422.1">
    <property type="nucleotide sequence ID" value="NZ_CP157804.1"/>
</dbReference>
<accession>A0AAU7N0M1</accession>
<dbReference type="AlphaFoldDB" id="A0AAU7N0M1"/>
<organism evidence="1">
    <name type="scientific">Flagellimonas sp. MMG031</name>
    <dbReference type="NCBI Taxonomy" id="3158549"/>
    <lineage>
        <taxon>Bacteria</taxon>
        <taxon>Pseudomonadati</taxon>
        <taxon>Bacteroidota</taxon>
        <taxon>Flavobacteriia</taxon>
        <taxon>Flavobacteriales</taxon>
        <taxon>Flavobacteriaceae</taxon>
        <taxon>Flagellimonas</taxon>
    </lineage>
</organism>
<dbReference type="KEGG" id="fld:ABNE31_03770"/>
<gene>
    <name evidence="1" type="ORF">ABNE31_03770</name>
</gene>
<proteinExistence type="predicted"/>
<dbReference type="EMBL" id="CP157804">
    <property type="protein sequence ID" value="XBQ24042.1"/>
    <property type="molecule type" value="Genomic_DNA"/>
</dbReference>
<reference evidence="1" key="1">
    <citation type="submission" date="2024-05" db="EMBL/GenBank/DDBJ databases">
        <title>Draft Genome Sequences of Flagellimonas sp. MMG031 and Marinobacter sp. MMG032 Isolated from the dinoflagellate Symbiodinium pilosum.</title>
        <authorList>
            <person name="Shikuma N.J."/>
            <person name="Farrell M.V."/>
        </authorList>
    </citation>
    <scope>NUCLEOTIDE SEQUENCE</scope>
    <source>
        <strain evidence="1">MMG031</strain>
    </source>
</reference>
<name>A0AAU7N0M1_9FLAO</name>
<sequence>MKIHFLSIMVILFSHFTGLGQTERIEKQLMDCYYQSYPDDGEGYKQLLLDYQNLLILEGFLIDESGKSYIQFLKGVVNGTHPKKEPSKLFCLESQKLSGYDPQKTIGCNQIKSVDSTNYNKSTLKQLEQFAVDSPKSLARKMLELLSKEDFTLDYYKRLSFLVFCMIDTQAGINTDFQEVKEYDPDKALHIKITENEEIYVDDNQVSKEKLASHIEQHSLRNKSVATFVLAYNGNIKYSVYKNTVEILYSTVIDLREKLALEKFGTRLEDLDNSLKKQITAIYPLRIVEEELE</sequence>
<protein>
    <submittedName>
        <fullName evidence="1">Uncharacterized protein</fullName>
    </submittedName>
</protein>